<dbReference type="STRING" id="64702.SAMN05443377_10810"/>
<dbReference type="OrthoDB" id="9810929at2"/>
<evidence type="ECO:0000313" key="7">
    <source>
        <dbReference type="Proteomes" id="UP000198815"/>
    </source>
</evidence>
<evidence type="ECO:0000259" key="5">
    <source>
        <dbReference type="Pfam" id="PF13439"/>
    </source>
</evidence>
<dbReference type="Gene3D" id="3.40.50.2000">
    <property type="entry name" value="Glycogen Phosphorylase B"/>
    <property type="match status" value="2"/>
</dbReference>
<dbReference type="Pfam" id="PF13439">
    <property type="entry name" value="Glyco_transf_4"/>
    <property type="match status" value="1"/>
</dbReference>
<dbReference type="InterPro" id="IPR028098">
    <property type="entry name" value="Glyco_trans_4-like_N"/>
</dbReference>
<evidence type="ECO:0000256" key="2">
    <source>
        <dbReference type="ARBA" id="ARBA00022679"/>
    </source>
</evidence>
<dbReference type="AlphaFoldDB" id="A0A1H9RLP7"/>
<dbReference type="GO" id="GO:1901137">
    <property type="term" value="P:carbohydrate derivative biosynthetic process"/>
    <property type="evidence" value="ECO:0007669"/>
    <property type="project" value="UniProtKB-ARBA"/>
</dbReference>
<accession>A0A1H9RLP7</accession>
<feature type="domain" description="Glycosyltransferase subfamily 4-like N-terminal" evidence="5">
    <location>
        <begin position="49"/>
        <end position="224"/>
    </location>
</feature>
<dbReference type="SUPFAM" id="SSF53756">
    <property type="entry name" value="UDP-Glycosyltransferase/glycogen phosphorylase"/>
    <property type="match status" value="1"/>
</dbReference>
<dbReference type="PANTHER" id="PTHR45947:SF3">
    <property type="entry name" value="SULFOQUINOVOSYL TRANSFERASE SQD2"/>
    <property type="match status" value="1"/>
</dbReference>
<reference evidence="6 7" key="1">
    <citation type="submission" date="2016-10" db="EMBL/GenBank/DDBJ databases">
        <authorList>
            <person name="de Groot N.N."/>
        </authorList>
    </citation>
    <scope>NUCLEOTIDE SEQUENCE [LARGE SCALE GENOMIC DNA]</scope>
    <source>
        <strain evidence="6 7">DSM 16859</strain>
    </source>
</reference>
<evidence type="ECO:0000256" key="3">
    <source>
        <dbReference type="SAM" id="MobiDB-lite"/>
    </source>
</evidence>
<dbReference type="InterPro" id="IPR001296">
    <property type="entry name" value="Glyco_trans_1"/>
</dbReference>
<evidence type="ECO:0000256" key="1">
    <source>
        <dbReference type="ARBA" id="ARBA00022676"/>
    </source>
</evidence>
<keyword evidence="2 6" id="KW-0808">Transferase</keyword>
<sequence>MDVALAGGARNGSGEGRCPVSAPPRGHLRIAFVSLHTSPIATPGGADAGGMNVVELNSALALARAGHRVDLIARRDEPQSQPVVQVAEGVRLINLAAGPARPVAKSRSESLIEPFRGAMAQLSPDYDIIHSHHWFSGVAALPLAQAWGVPHIQSFHSVAAPAGAESLFEGEPPESAGRVAGEAFVAAHSQLVIAVSEAERRTVHERYGRPMSTIDVVRPGVDLELFRPLAAGERPWSWGGERPYLLCAARPQPLKGSDLALRMLARFPAAHRPHLVLAGEPSEDFSSYGASLHRLVAELGLAEDVTFLGSQSRESLATILRGAFALLNPSFSETFGLICLEAEASGCPVIASRVGGLPEAVADGRTGFLVPDREPSSWAGAAQRLLGDRRLHAQMSRAAREFAQQHSWEVSAAGLEHSYHRVLGRQTAPSERLRAQPSQAQPSQTQASCDERTGQ</sequence>
<gene>
    <name evidence="6" type="ORF">SAMN05443377_10810</name>
</gene>
<dbReference type="InterPro" id="IPR050194">
    <property type="entry name" value="Glycosyltransferase_grp1"/>
</dbReference>
<dbReference type="Pfam" id="PF00534">
    <property type="entry name" value="Glycos_transf_1"/>
    <property type="match status" value="1"/>
</dbReference>
<evidence type="ECO:0000259" key="4">
    <source>
        <dbReference type="Pfam" id="PF00534"/>
    </source>
</evidence>
<dbReference type="GO" id="GO:0016757">
    <property type="term" value="F:glycosyltransferase activity"/>
    <property type="evidence" value="ECO:0007669"/>
    <property type="project" value="UniProtKB-KW"/>
</dbReference>
<feature type="domain" description="Glycosyl transferase family 1" evidence="4">
    <location>
        <begin position="239"/>
        <end position="401"/>
    </location>
</feature>
<feature type="region of interest" description="Disordered" evidence="3">
    <location>
        <begin position="423"/>
        <end position="455"/>
    </location>
</feature>
<proteinExistence type="predicted"/>
<feature type="compositionally biased region" description="Low complexity" evidence="3">
    <location>
        <begin position="435"/>
        <end position="448"/>
    </location>
</feature>
<dbReference type="PANTHER" id="PTHR45947">
    <property type="entry name" value="SULFOQUINOVOSYL TRANSFERASE SQD2"/>
    <property type="match status" value="1"/>
</dbReference>
<keyword evidence="1" id="KW-0328">Glycosyltransferase</keyword>
<evidence type="ECO:0000313" key="6">
    <source>
        <dbReference type="EMBL" id="SER73577.1"/>
    </source>
</evidence>
<protein>
    <submittedName>
        <fullName evidence="6">D-inositol-3-phosphate glycosyltransferase</fullName>
    </submittedName>
</protein>
<organism evidence="6 7">
    <name type="scientific">Propionibacterium cyclohexanicum</name>
    <dbReference type="NCBI Taxonomy" id="64702"/>
    <lineage>
        <taxon>Bacteria</taxon>
        <taxon>Bacillati</taxon>
        <taxon>Actinomycetota</taxon>
        <taxon>Actinomycetes</taxon>
        <taxon>Propionibacteriales</taxon>
        <taxon>Propionibacteriaceae</taxon>
        <taxon>Propionibacterium</taxon>
    </lineage>
</organism>
<dbReference type="Proteomes" id="UP000198815">
    <property type="component" value="Unassembled WGS sequence"/>
</dbReference>
<feature type="region of interest" description="Disordered" evidence="3">
    <location>
        <begin position="1"/>
        <end position="22"/>
    </location>
</feature>
<keyword evidence="7" id="KW-1185">Reference proteome</keyword>
<dbReference type="EMBL" id="FOGZ01000008">
    <property type="protein sequence ID" value="SER73577.1"/>
    <property type="molecule type" value="Genomic_DNA"/>
</dbReference>
<name>A0A1H9RLP7_9ACTN</name>